<sequence length="126" mass="13824">MWARTRTQAPPGCTHVSRTKPFPRAGNRAGAWGSWRSCARVEATKALVALQVQDDTQEAEAEHLPVEEDGDGDEETAERIVSRQCDCFKVHAVLILITNVDSRCANAKPAFKVSIVTPSISVSQQY</sequence>
<feature type="region of interest" description="Disordered" evidence="1">
    <location>
        <begin position="54"/>
        <end position="76"/>
    </location>
</feature>
<accession>A0A166ATS2</accession>
<feature type="compositionally biased region" description="Acidic residues" evidence="1">
    <location>
        <begin position="67"/>
        <end position="76"/>
    </location>
</feature>
<evidence type="ECO:0000256" key="1">
    <source>
        <dbReference type="SAM" id="MobiDB-lite"/>
    </source>
</evidence>
<proteinExistence type="predicted"/>
<protein>
    <submittedName>
        <fullName evidence="2">Uncharacterized protein</fullName>
    </submittedName>
</protein>
<name>A0A166ATS2_9AGAM</name>
<feature type="region of interest" description="Disordered" evidence="1">
    <location>
        <begin position="1"/>
        <end position="30"/>
    </location>
</feature>
<dbReference type="AlphaFoldDB" id="A0A166ATS2"/>
<evidence type="ECO:0000313" key="3">
    <source>
        <dbReference type="Proteomes" id="UP000076532"/>
    </source>
</evidence>
<dbReference type="Proteomes" id="UP000076532">
    <property type="component" value="Unassembled WGS sequence"/>
</dbReference>
<gene>
    <name evidence="2" type="ORF">FIBSPDRAFT_870705</name>
</gene>
<evidence type="ECO:0000313" key="2">
    <source>
        <dbReference type="EMBL" id="KZP11948.1"/>
    </source>
</evidence>
<dbReference type="EMBL" id="KV417654">
    <property type="protein sequence ID" value="KZP11948.1"/>
    <property type="molecule type" value="Genomic_DNA"/>
</dbReference>
<reference evidence="2 3" key="1">
    <citation type="journal article" date="2016" name="Mol. Biol. Evol.">
        <title>Comparative Genomics of Early-Diverging Mushroom-Forming Fungi Provides Insights into the Origins of Lignocellulose Decay Capabilities.</title>
        <authorList>
            <person name="Nagy L.G."/>
            <person name="Riley R."/>
            <person name="Tritt A."/>
            <person name="Adam C."/>
            <person name="Daum C."/>
            <person name="Floudas D."/>
            <person name="Sun H."/>
            <person name="Yadav J.S."/>
            <person name="Pangilinan J."/>
            <person name="Larsson K.H."/>
            <person name="Matsuura K."/>
            <person name="Barry K."/>
            <person name="Labutti K."/>
            <person name="Kuo R."/>
            <person name="Ohm R.A."/>
            <person name="Bhattacharya S.S."/>
            <person name="Shirouzu T."/>
            <person name="Yoshinaga Y."/>
            <person name="Martin F.M."/>
            <person name="Grigoriev I.V."/>
            <person name="Hibbett D.S."/>
        </authorList>
    </citation>
    <scope>NUCLEOTIDE SEQUENCE [LARGE SCALE GENOMIC DNA]</scope>
    <source>
        <strain evidence="2 3">CBS 109695</strain>
    </source>
</reference>
<keyword evidence="3" id="KW-1185">Reference proteome</keyword>
<organism evidence="2 3">
    <name type="scientific">Athelia psychrophila</name>
    <dbReference type="NCBI Taxonomy" id="1759441"/>
    <lineage>
        <taxon>Eukaryota</taxon>
        <taxon>Fungi</taxon>
        <taxon>Dikarya</taxon>
        <taxon>Basidiomycota</taxon>
        <taxon>Agaricomycotina</taxon>
        <taxon>Agaricomycetes</taxon>
        <taxon>Agaricomycetidae</taxon>
        <taxon>Atheliales</taxon>
        <taxon>Atheliaceae</taxon>
        <taxon>Athelia</taxon>
    </lineage>
</organism>